<dbReference type="Pfam" id="PF13730">
    <property type="entry name" value="HTH_36"/>
    <property type="match status" value="1"/>
</dbReference>
<dbReference type="Proteomes" id="UP000657421">
    <property type="component" value="Unassembled WGS sequence"/>
</dbReference>
<dbReference type="EMBL" id="JACRSZ010000022">
    <property type="protein sequence ID" value="MBC8574469.1"/>
    <property type="molecule type" value="Genomic_DNA"/>
</dbReference>
<name>A0ABR7NDU7_9FIRM</name>
<comment type="caution">
    <text evidence="1">The sequence shown here is derived from an EMBL/GenBank/DDBJ whole genome shotgun (WGS) entry which is preliminary data.</text>
</comment>
<evidence type="ECO:0000313" key="2">
    <source>
        <dbReference type="Proteomes" id="UP000657421"/>
    </source>
</evidence>
<evidence type="ECO:0008006" key="3">
    <source>
        <dbReference type="Google" id="ProtNLM"/>
    </source>
</evidence>
<dbReference type="RefSeq" id="WP_249309930.1">
    <property type="nucleotide sequence ID" value="NZ_JACRSZ010000022.1"/>
</dbReference>
<evidence type="ECO:0000313" key="1">
    <source>
        <dbReference type="EMBL" id="MBC8574469.1"/>
    </source>
</evidence>
<gene>
    <name evidence="1" type="ORF">H8716_15560</name>
</gene>
<protein>
    <recommendedName>
        <fullName evidence="3">Helix-turn-helix domain-containing protein</fullName>
    </recommendedName>
</protein>
<sequence length="267" mass="30265">MGDSKVTREGFIAIQGWMVTDLQLKGNELLIYACIYGFSQAEDQTFSGSLQYLADWTNSTRRGVLKNLQSLIEKGYLVKKESTIKGVKVCEYRTVDSSLVVNKVHGGMEQSSPGVVNKVHGGGEQSSPNNIEDNIDENIDDKKERGKETSAQQIVDLYNQICRSYPKLRTLSSARLKAIKARLRKFSLNDFRELFEKAEDSDFLKGSNNRNWSATFDWLIKDQNMAKVLEGNYDGRKNRASPKQDYSYLDNCRPAEPLKEGEGLDYF</sequence>
<reference evidence="1 2" key="1">
    <citation type="submission" date="2020-08" db="EMBL/GenBank/DDBJ databases">
        <title>Genome public.</title>
        <authorList>
            <person name="Liu C."/>
            <person name="Sun Q."/>
        </authorList>
    </citation>
    <scope>NUCLEOTIDE SEQUENCE [LARGE SCALE GENOMIC DNA]</scope>
    <source>
        <strain evidence="1 2">NSJ-46</strain>
    </source>
</reference>
<dbReference type="Gene3D" id="1.10.10.10">
    <property type="entry name" value="Winged helix-like DNA-binding domain superfamily/Winged helix DNA-binding domain"/>
    <property type="match status" value="1"/>
</dbReference>
<proteinExistence type="predicted"/>
<dbReference type="InterPro" id="IPR036388">
    <property type="entry name" value="WH-like_DNA-bd_sf"/>
</dbReference>
<keyword evidence="2" id="KW-1185">Reference proteome</keyword>
<organism evidence="1 2">
    <name type="scientific">Jingyaoa shaoxingensis</name>
    <dbReference type="NCBI Taxonomy" id="2763671"/>
    <lineage>
        <taxon>Bacteria</taxon>
        <taxon>Bacillati</taxon>
        <taxon>Bacillota</taxon>
        <taxon>Clostridia</taxon>
        <taxon>Lachnospirales</taxon>
        <taxon>Lachnospiraceae</taxon>
        <taxon>Jingyaoa</taxon>
    </lineage>
</organism>
<accession>A0ABR7NDU7</accession>